<dbReference type="PANTHER" id="PTHR13789:SF309">
    <property type="entry name" value="PUTATIVE (AFU_ORTHOLOGUE AFUA_6G14510)-RELATED"/>
    <property type="match status" value="1"/>
</dbReference>
<keyword evidence="5" id="KW-1185">Reference proteome</keyword>
<feature type="domain" description="FAD-binding" evidence="3">
    <location>
        <begin position="8"/>
        <end position="354"/>
    </location>
</feature>
<protein>
    <submittedName>
        <fullName evidence="4">2-polyprenyl-6-methoxyphenol hydroxylase-like FAD-dependent oxidoreductase</fullName>
    </submittedName>
</protein>
<evidence type="ECO:0000259" key="3">
    <source>
        <dbReference type="Pfam" id="PF01494"/>
    </source>
</evidence>
<dbReference type="GO" id="GO:0071949">
    <property type="term" value="F:FAD binding"/>
    <property type="evidence" value="ECO:0007669"/>
    <property type="project" value="InterPro"/>
</dbReference>
<dbReference type="AlphaFoldDB" id="A0A3R9PSG7"/>
<name>A0A3R9PSG7_9BACT</name>
<sequence length="418" mass="45564">MSIHRKRALIIGGGVAGPVLALFLKSSDFDTQIFEASSGPSDTGGALGLAPNGMNVLAAAGVVEQVRDVSVTGNEWAFENQRGKLLACAPAGDTARYGQPPVMITRAALHRAIIEHAEAQDIPVHYNKRLVSIDDIPGHPIVAHFADGTVAEGDFIVGADGIRSQVRQAVMPDAPKPSYTGMMAPGGFSPCIDTGVTPRSNQRVHFIFGQNGFFGYFNTVTPEGPRTLWWSTASAPLESKDKMAATTKAELQQRLLALHGDWADPVPQLIQSATDILNIPIHDVPSLPRWSAGRTILIGDAAHAVAPHSGQGASMALEDTMYLGKLLCESDGEHLEKVFVDFEQHRRPRTDKVIALGRRNGQRKEKMSPVEFWIQQQMIRLFVPLTRAKKQDWLLAYKVEWDRAVPAMSARTRSMVAR</sequence>
<dbReference type="RefSeq" id="WP_125485464.1">
    <property type="nucleotide sequence ID" value="NZ_RSDW01000001.1"/>
</dbReference>
<dbReference type="OrthoDB" id="9766816at2"/>
<organism evidence="4 5">
    <name type="scientific">Edaphobacter aggregans</name>
    <dbReference type="NCBI Taxonomy" id="570835"/>
    <lineage>
        <taxon>Bacteria</taxon>
        <taxon>Pseudomonadati</taxon>
        <taxon>Acidobacteriota</taxon>
        <taxon>Terriglobia</taxon>
        <taxon>Terriglobales</taxon>
        <taxon>Acidobacteriaceae</taxon>
        <taxon>Edaphobacter</taxon>
    </lineage>
</organism>
<dbReference type="GO" id="GO:0004497">
    <property type="term" value="F:monooxygenase activity"/>
    <property type="evidence" value="ECO:0007669"/>
    <property type="project" value="UniProtKB-KW"/>
</dbReference>
<dbReference type="InterPro" id="IPR002938">
    <property type="entry name" value="FAD-bd"/>
</dbReference>
<dbReference type="InterPro" id="IPR036188">
    <property type="entry name" value="FAD/NAD-bd_sf"/>
</dbReference>
<proteinExistence type="predicted"/>
<evidence type="ECO:0000313" key="4">
    <source>
        <dbReference type="EMBL" id="RSL16912.1"/>
    </source>
</evidence>
<dbReference type="EMBL" id="RSDW01000001">
    <property type="protein sequence ID" value="RSL16912.1"/>
    <property type="molecule type" value="Genomic_DNA"/>
</dbReference>
<evidence type="ECO:0000256" key="2">
    <source>
        <dbReference type="ARBA" id="ARBA00023033"/>
    </source>
</evidence>
<dbReference type="PANTHER" id="PTHR13789">
    <property type="entry name" value="MONOOXYGENASE"/>
    <property type="match status" value="1"/>
</dbReference>
<comment type="caution">
    <text evidence="4">The sequence shown here is derived from an EMBL/GenBank/DDBJ whole genome shotgun (WGS) entry which is preliminary data.</text>
</comment>
<accession>A0A3R9PSG7</accession>
<dbReference type="SUPFAM" id="SSF51905">
    <property type="entry name" value="FAD/NAD(P)-binding domain"/>
    <property type="match status" value="1"/>
</dbReference>
<dbReference type="PRINTS" id="PR00420">
    <property type="entry name" value="RNGMNOXGNASE"/>
</dbReference>
<dbReference type="Pfam" id="PF01494">
    <property type="entry name" value="FAD_binding_3"/>
    <property type="match status" value="1"/>
</dbReference>
<dbReference type="Proteomes" id="UP000269669">
    <property type="component" value="Unassembled WGS sequence"/>
</dbReference>
<keyword evidence="1" id="KW-0560">Oxidoreductase</keyword>
<reference evidence="4 5" key="1">
    <citation type="submission" date="2018-12" db="EMBL/GenBank/DDBJ databases">
        <title>Sequencing of bacterial isolates from soil warming experiment in Harvard Forest, Massachusetts, USA.</title>
        <authorList>
            <person name="Deangelis K."/>
        </authorList>
    </citation>
    <scope>NUCLEOTIDE SEQUENCE [LARGE SCALE GENOMIC DNA]</scope>
    <source>
        <strain evidence="4 5">EB153</strain>
    </source>
</reference>
<evidence type="ECO:0000256" key="1">
    <source>
        <dbReference type="ARBA" id="ARBA00023002"/>
    </source>
</evidence>
<gene>
    <name evidence="4" type="ORF">EDE15_2439</name>
</gene>
<dbReference type="Gene3D" id="3.50.50.60">
    <property type="entry name" value="FAD/NAD(P)-binding domain"/>
    <property type="match status" value="1"/>
</dbReference>
<keyword evidence="2" id="KW-0503">Monooxygenase</keyword>
<dbReference type="InterPro" id="IPR050493">
    <property type="entry name" value="FAD-dep_Monooxygenase_BioMet"/>
</dbReference>
<evidence type="ECO:0000313" key="5">
    <source>
        <dbReference type="Proteomes" id="UP000269669"/>
    </source>
</evidence>